<feature type="transmembrane region" description="Helical" evidence="1">
    <location>
        <begin position="119"/>
        <end position="142"/>
    </location>
</feature>
<dbReference type="Proteomes" id="UP000625316">
    <property type="component" value="Unassembled WGS sequence"/>
</dbReference>
<feature type="transmembrane region" description="Helical" evidence="1">
    <location>
        <begin position="88"/>
        <end position="107"/>
    </location>
</feature>
<organism evidence="2 3">
    <name type="scientific">Romeriopsis navalis LEGE 11480</name>
    <dbReference type="NCBI Taxonomy" id="2777977"/>
    <lineage>
        <taxon>Bacteria</taxon>
        <taxon>Bacillati</taxon>
        <taxon>Cyanobacteriota</taxon>
        <taxon>Cyanophyceae</taxon>
        <taxon>Leptolyngbyales</taxon>
        <taxon>Leptolyngbyaceae</taxon>
        <taxon>Romeriopsis</taxon>
        <taxon>Romeriopsis navalis</taxon>
    </lineage>
</organism>
<gene>
    <name evidence="2" type="ORF">IQ266_08595</name>
</gene>
<keyword evidence="1" id="KW-1133">Transmembrane helix</keyword>
<reference evidence="2" key="1">
    <citation type="submission" date="2020-10" db="EMBL/GenBank/DDBJ databases">
        <authorList>
            <person name="Castelo-Branco R."/>
            <person name="Eusebio N."/>
            <person name="Adriana R."/>
            <person name="Vieira A."/>
            <person name="Brugerolle De Fraissinette N."/>
            <person name="Rezende De Castro R."/>
            <person name="Schneider M.P."/>
            <person name="Vasconcelos V."/>
            <person name="Leao P.N."/>
        </authorList>
    </citation>
    <scope>NUCLEOTIDE SEQUENCE</scope>
    <source>
        <strain evidence="2">LEGE 11480</strain>
    </source>
</reference>
<name>A0A928VPN8_9CYAN</name>
<proteinExistence type="predicted"/>
<keyword evidence="1" id="KW-0812">Transmembrane</keyword>
<keyword evidence="3" id="KW-1185">Reference proteome</keyword>
<evidence type="ECO:0000256" key="1">
    <source>
        <dbReference type="SAM" id="Phobius"/>
    </source>
</evidence>
<dbReference type="RefSeq" id="WP_264324602.1">
    <property type="nucleotide sequence ID" value="NZ_JADEXQ010000022.1"/>
</dbReference>
<keyword evidence="1" id="KW-0472">Membrane</keyword>
<evidence type="ECO:0000313" key="3">
    <source>
        <dbReference type="Proteomes" id="UP000625316"/>
    </source>
</evidence>
<feature type="transmembrane region" description="Helical" evidence="1">
    <location>
        <begin position="179"/>
        <end position="203"/>
    </location>
</feature>
<accession>A0A928VPN8</accession>
<evidence type="ECO:0000313" key="2">
    <source>
        <dbReference type="EMBL" id="MBE9029784.1"/>
    </source>
</evidence>
<feature type="transmembrane region" description="Helical" evidence="1">
    <location>
        <begin position="51"/>
        <end position="68"/>
    </location>
</feature>
<protein>
    <submittedName>
        <fullName evidence="2">Uncharacterized protein</fullName>
    </submittedName>
</protein>
<comment type="caution">
    <text evidence="2">The sequence shown here is derived from an EMBL/GenBank/DDBJ whole genome shotgun (WGS) entry which is preliminary data.</text>
</comment>
<dbReference type="AlphaFoldDB" id="A0A928VPN8"/>
<dbReference type="EMBL" id="JADEXQ010000022">
    <property type="protein sequence ID" value="MBE9029784.1"/>
    <property type="molecule type" value="Genomic_DNA"/>
</dbReference>
<sequence length="206" mass="22958">MQPSFKTLIILTLISVALLAPFAFSASYFPLLRDQAFDFHEFLRGDLYKQVTGYISLAFVLVEMVLTLRKRGRRLRPVKVSVPGTVKFWRRLHVFFGVVLLGVILIHTGGAVGQNFNGIFLWVFFGVTLSALVGVVAETGVLESAQQRFSLVPIGSDGAFSKALTGIPKSKLIQGMRGLWLSTHILFVSAFFILLGFHIFLVYNFQ</sequence>